<dbReference type="Pfam" id="PF00881">
    <property type="entry name" value="Nitroreductase"/>
    <property type="match status" value="2"/>
</dbReference>
<proteinExistence type="inferred from homology"/>
<evidence type="ECO:0000313" key="7">
    <source>
        <dbReference type="EMBL" id="KXA92094.1"/>
    </source>
</evidence>
<reference evidence="7 8" key="1">
    <citation type="journal article" date="2016" name="Sci. Rep.">
        <title>Metabolic traits of an uncultured archaeal lineage -MSBL1- from brine pools of the Red Sea.</title>
        <authorList>
            <person name="Mwirichia R."/>
            <person name="Alam I."/>
            <person name="Rashid M."/>
            <person name="Vinu M."/>
            <person name="Ba-Alawi W."/>
            <person name="Anthony Kamau A."/>
            <person name="Kamanda Ngugi D."/>
            <person name="Goker M."/>
            <person name="Klenk H.P."/>
            <person name="Bajic V."/>
            <person name="Stingl U."/>
        </authorList>
    </citation>
    <scope>NUCLEOTIDE SEQUENCE [LARGE SCALE GENOMIC DNA]</scope>
    <source>
        <strain evidence="7">SCGC-AAA259E22</strain>
    </source>
</reference>
<dbReference type="InterPro" id="IPR000415">
    <property type="entry name" value="Nitroreductase-like"/>
</dbReference>
<dbReference type="Proteomes" id="UP000070657">
    <property type="component" value="Unassembled WGS sequence"/>
</dbReference>
<dbReference type="PANTHER" id="PTHR43673:SF2">
    <property type="entry name" value="NITROREDUCTASE"/>
    <property type="match status" value="1"/>
</dbReference>
<evidence type="ECO:0000313" key="8">
    <source>
        <dbReference type="Proteomes" id="UP000070657"/>
    </source>
</evidence>
<comment type="caution">
    <text evidence="7">The sequence shown here is derived from an EMBL/GenBank/DDBJ whole genome shotgun (WGS) entry which is preliminary data.</text>
</comment>
<dbReference type="PANTHER" id="PTHR43673">
    <property type="entry name" value="NAD(P)H NITROREDUCTASE YDGI-RELATED"/>
    <property type="match status" value="1"/>
</dbReference>
<evidence type="ECO:0000256" key="5">
    <source>
        <dbReference type="ARBA" id="ARBA00023002"/>
    </source>
</evidence>
<comment type="similarity">
    <text evidence="2">Belongs to the nitroreductase family.</text>
</comment>
<dbReference type="InterPro" id="IPR029479">
    <property type="entry name" value="Nitroreductase"/>
</dbReference>
<comment type="cofactor">
    <cofactor evidence="1">
        <name>FMN</name>
        <dbReference type="ChEBI" id="CHEBI:58210"/>
    </cofactor>
</comment>
<keyword evidence="5" id="KW-0560">Oxidoreductase</keyword>
<evidence type="ECO:0000256" key="4">
    <source>
        <dbReference type="ARBA" id="ARBA00022643"/>
    </source>
</evidence>
<dbReference type="GO" id="GO:0016491">
    <property type="term" value="F:oxidoreductase activity"/>
    <property type="evidence" value="ECO:0007669"/>
    <property type="project" value="UniProtKB-KW"/>
</dbReference>
<dbReference type="AlphaFoldDB" id="A0A133UD35"/>
<accession>A0A133UD35</accession>
<name>A0A133UD35_9EURY</name>
<dbReference type="EMBL" id="LHXP01000095">
    <property type="protein sequence ID" value="KXA92094.1"/>
    <property type="molecule type" value="Genomic_DNA"/>
</dbReference>
<protein>
    <recommendedName>
        <fullName evidence="6">Nitroreductase domain-containing protein</fullName>
    </recommendedName>
</protein>
<dbReference type="CDD" id="cd02062">
    <property type="entry name" value="Nitro_FMN_reductase"/>
    <property type="match status" value="1"/>
</dbReference>
<evidence type="ECO:0000256" key="2">
    <source>
        <dbReference type="ARBA" id="ARBA00007118"/>
    </source>
</evidence>
<keyword evidence="3" id="KW-0285">Flavoprotein</keyword>
<gene>
    <name evidence="7" type="ORF">AKJ66_04710</name>
</gene>
<feature type="domain" description="Nitroreductase" evidence="6">
    <location>
        <begin position="68"/>
        <end position="152"/>
    </location>
</feature>
<dbReference type="SUPFAM" id="SSF55469">
    <property type="entry name" value="FMN-dependent nitroreductase-like"/>
    <property type="match status" value="1"/>
</dbReference>
<feature type="domain" description="Nitroreductase" evidence="6">
    <location>
        <begin position="9"/>
        <end position="64"/>
    </location>
</feature>
<evidence type="ECO:0000256" key="1">
    <source>
        <dbReference type="ARBA" id="ARBA00001917"/>
    </source>
</evidence>
<evidence type="ECO:0000259" key="6">
    <source>
        <dbReference type="Pfam" id="PF00881"/>
    </source>
</evidence>
<evidence type="ECO:0000256" key="3">
    <source>
        <dbReference type="ARBA" id="ARBA00022630"/>
    </source>
</evidence>
<sequence length="173" mass="19520">MENSVIKVIKERRSIKEFESTPIDEEKINKILEAGRWAPSWINNQPWKFIVVKNPEIKERLSKLVPTVYNKSVSEAPVCIVVCVNPDLDPYHFKEDGAAVTQNMALAAKSLGLGSSWIGIIESEERDTEEPTIKELLDISDPWRVLSVVPIGVPKSEPKSERKDLSKLVKVID</sequence>
<keyword evidence="8" id="KW-1185">Reference proteome</keyword>
<keyword evidence="4" id="KW-0288">FMN</keyword>
<organism evidence="7 8">
    <name type="scientific">candidate division MSBL1 archaeon SCGC-AAA259E22</name>
    <dbReference type="NCBI Taxonomy" id="1698265"/>
    <lineage>
        <taxon>Archaea</taxon>
        <taxon>Methanobacteriati</taxon>
        <taxon>Methanobacteriota</taxon>
        <taxon>candidate division MSBL1</taxon>
    </lineage>
</organism>
<dbReference type="Gene3D" id="3.40.109.10">
    <property type="entry name" value="NADH Oxidase"/>
    <property type="match status" value="2"/>
</dbReference>